<dbReference type="Pfam" id="PF16555">
    <property type="entry name" value="GramPos_pilinD1"/>
    <property type="match status" value="1"/>
</dbReference>
<dbReference type="InterPro" id="IPR048052">
    <property type="entry name" value="FM1-like"/>
</dbReference>
<evidence type="ECO:0000256" key="2">
    <source>
        <dbReference type="SAM" id="SignalP"/>
    </source>
</evidence>
<evidence type="ECO:0000256" key="1">
    <source>
        <dbReference type="SAM" id="Phobius"/>
    </source>
</evidence>
<dbReference type="SUPFAM" id="SSF49478">
    <property type="entry name" value="Cna protein B-type domain"/>
    <property type="match status" value="1"/>
</dbReference>
<gene>
    <name evidence="5" type="ORF">F6X95_11405</name>
</gene>
<dbReference type="NCBIfam" id="NF033902">
    <property type="entry name" value="iso_D2_wall_anc"/>
    <property type="match status" value="1"/>
</dbReference>
<dbReference type="InterPro" id="IPR013783">
    <property type="entry name" value="Ig-like_fold"/>
</dbReference>
<dbReference type="EMBL" id="VYUT01000017">
    <property type="protein sequence ID" value="KAA9204431.1"/>
    <property type="molecule type" value="Genomic_DNA"/>
</dbReference>
<reference evidence="5 6" key="1">
    <citation type="submission" date="2019-09" db="EMBL/GenBank/DDBJ databases">
        <title>Vancomyinc resistant enterococci isolated from farm animals in Switzerland.</title>
        <authorList>
            <person name="Stevens M.J.A."/>
            <person name="Stephan R."/>
            <person name="Morach M."/>
            <person name="Nuesch-Inderbinen M."/>
        </authorList>
    </citation>
    <scope>NUCLEOTIDE SEQUENCE [LARGE SCALE GENOMIC DNA]</scope>
    <source>
        <strain evidence="5 6">GH27</strain>
    </source>
</reference>
<evidence type="ECO:0000259" key="4">
    <source>
        <dbReference type="Pfam" id="PF17802"/>
    </source>
</evidence>
<dbReference type="AlphaFoldDB" id="A0A5N0YN57"/>
<feature type="transmembrane region" description="Helical" evidence="1">
    <location>
        <begin position="441"/>
        <end position="459"/>
    </location>
</feature>
<dbReference type="InterPro" id="IPR041033">
    <property type="entry name" value="SpaA_PFL_dom_1"/>
</dbReference>
<protein>
    <submittedName>
        <fullName evidence="5">SpaH/EbpB family LPXTG-anchored major pilin</fullName>
    </submittedName>
</protein>
<dbReference type="InterPro" id="IPR026466">
    <property type="entry name" value="Fim_isopep_form_D2_dom"/>
</dbReference>
<accession>A0A5N0YN57</accession>
<dbReference type="NCBIfam" id="TIGR01167">
    <property type="entry name" value="LPXTG_anchor"/>
    <property type="match status" value="1"/>
</dbReference>
<proteinExistence type="predicted"/>
<dbReference type="Pfam" id="PF17802">
    <property type="entry name" value="SpaA"/>
    <property type="match status" value="1"/>
</dbReference>
<dbReference type="Gene3D" id="2.60.40.740">
    <property type="match status" value="1"/>
</dbReference>
<organism evidence="5 6">
    <name type="scientific">Enterococcus durans</name>
    <dbReference type="NCBI Taxonomy" id="53345"/>
    <lineage>
        <taxon>Bacteria</taxon>
        <taxon>Bacillati</taxon>
        <taxon>Bacillota</taxon>
        <taxon>Bacilli</taxon>
        <taxon>Lactobacillales</taxon>
        <taxon>Enterococcaceae</taxon>
        <taxon>Enterococcus</taxon>
    </lineage>
</organism>
<keyword evidence="1" id="KW-0472">Membrane</keyword>
<feature type="domain" description="SpaA-like prealbumin fold" evidence="4">
    <location>
        <begin position="320"/>
        <end position="411"/>
    </location>
</feature>
<feature type="domain" description="Gram-positive pilin subunit D1 N-terminal" evidence="3">
    <location>
        <begin position="30"/>
        <end position="181"/>
    </location>
</feature>
<keyword evidence="2" id="KW-0732">Signal</keyword>
<feature type="chain" id="PRO_5024817145" evidence="2">
    <location>
        <begin position="26"/>
        <end position="470"/>
    </location>
</feature>
<name>A0A5N0YN57_9ENTE</name>
<keyword evidence="1" id="KW-1133">Transmembrane helix</keyword>
<comment type="caution">
    <text evidence="5">The sequence shown here is derived from an EMBL/GenBank/DDBJ whole genome shotgun (WGS) entry which is preliminary data.</text>
</comment>
<dbReference type="InterPro" id="IPR032364">
    <property type="entry name" value="GramPos_pilinD1_N"/>
</dbReference>
<sequence length="470" mass="53042">MKKLKWLILCLVPFCFLSFSKESIAQSEADTVQIILHKLLFEHEKMPDEQFNTGQEQTFLQDYRGLNDVTFTVYDVTESFYQLRKEGVSIEEAQNEIANQGAAAGRQIEEQVTKKVGNEDGIAHFWLPKKDSQKRDSVYLFTETKTPTIVQEKAANLVVVLPLKDKDDQELSTIHLYPKNELQENTTFLEKKVAGKKKSFSIGELVTYSVTTRITNAQSYQLKDRSDKNLILLPQTIVAQIDGTTLVEGASFKKQANGFDMTLTSDLLKQSAGKQLTLTYQMRIGIDASPDKMLENTLTMETESQKHYRTAGVRTGGKRFCKVDSQDKTPLPGAVFRIKNSEGKYLHQTSQGIVWRTDRKNAYLLTSGQDGHFSILGLKDGSYSLEEIKAPAGYIKSKNEITFMVKENSFQVDDQLVEPLEIINKEENQSSILPKTNDQSYIGLIIIGIGLVGIGVWQLKKRGVKNEKNK</sequence>
<dbReference type="Proteomes" id="UP000326078">
    <property type="component" value="Unassembled WGS sequence"/>
</dbReference>
<dbReference type="RefSeq" id="WP_151026632.1">
    <property type="nucleotide sequence ID" value="NZ_VYUK01000013.1"/>
</dbReference>
<evidence type="ECO:0000313" key="5">
    <source>
        <dbReference type="EMBL" id="KAA9204431.1"/>
    </source>
</evidence>
<evidence type="ECO:0000259" key="3">
    <source>
        <dbReference type="Pfam" id="PF16555"/>
    </source>
</evidence>
<keyword evidence="1" id="KW-0812">Transmembrane</keyword>
<feature type="signal peptide" evidence="2">
    <location>
        <begin position="1"/>
        <end position="25"/>
    </location>
</feature>
<dbReference type="Gene3D" id="2.60.40.10">
    <property type="entry name" value="Immunoglobulins"/>
    <property type="match status" value="2"/>
</dbReference>
<evidence type="ECO:0000313" key="6">
    <source>
        <dbReference type="Proteomes" id="UP000326078"/>
    </source>
</evidence>
<dbReference type="NCBIfam" id="TIGR04226">
    <property type="entry name" value="RrgB_K2N_iso_D2"/>
    <property type="match status" value="1"/>
</dbReference>